<dbReference type="PANTHER" id="PTHR35369:SF3">
    <property type="entry name" value="TRANSLESION DNA SYNTHESIS-ASSOCIATED PROTEIN IMUA"/>
    <property type="match status" value="1"/>
</dbReference>
<dbReference type="Proteomes" id="UP000218968">
    <property type="component" value="Chromosome"/>
</dbReference>
<gene>
    <name evidence="2" type="ORF">CNR27_09960</name>
</gene>
<proteinExistence type="predicted"/>
<dbReference type="KEGG" id="lum:CNR27_09960"/>
<dbReference type="InterPro" id="IPR050356">
    <property type="entry name" value="SulA_CellDiv_inhibitor"/>
</dbReference>
<dbReference type="SUPFAM" id="SSF52540">
    <property type="entry name" value="P-loop containing nucleoside triphosphate hydrolases"/>
    <property type="match status" value="1"/>
</dbReference>
<dbReference type="GO" id="GO:0006281">
    <property type="term" value="P:DNA repair"/>
    <property type="evidence" value="ECO:0007669"/>
    <property type="project" value="TreeGrafter"/>
</dbReference>
<dbReference type="InterPro" id="IPR047610">
    <property type="entry name" value="ImuA_translesion"/>
</dbReference>
<dbReference type="PANTHER" id="PTHR35369">
    <property type="entry name" value="BLR3025 PROTEIN-RELATED"/>
    <property type="match status" value="1"/>
</dbReference>
<dbReference type="NCBIfam" id="NF033429">
    <property type="entry name" value="ImuA_translesion"/>
    <property type="match status" value="1"/>
</dbReference>
<keyword evidence="1" id="KW-0227">DNA damage</keyword>
<sequence>MAAIPQTLDALLAGRTVWPAGRGAPQLDAGQPTGHAALDAVLPSGGWPPRALTELLLPAEGVGEISLLFPVLARITAAGGRVVLIAPPCIPYAPAWQAAGVRLDVLDVVEATQDEALWAFEQCLRSGACAAVLGWPDTGDARLMRRLQVAADSGDCHAFAIRDRRHAANSSPAALRLEFLPEVQAWQVRKCRGGRIPSQPLRLAG</sequence>
<name>A0A290XEY8_9GAMM</name>
<evidence type="ECO:0000256" key="1">
    <source>
        <dbReference type="ARBA" id="ARBA00022763"/>
    </source>
</evidence>
<reference evidence="3" key="1">
    <citation type="submission" date="2017-09" db="EMBL/GenBank/DDBJ databases">
        <title>Luteimonas liuhanmingii sp.nov., isolated from the intestinal contents of Tibetan Plateau Pika in Yushu, Qinghai Province, China.</title>
        <authorList>
            <person name="Gui Z."/>
        </authorList>
    </citation>
    <scope>NUCLEOTIDE SEQUENCE [LARGE SCALE GENOMIC DNA]</scope>
    <source>
        <strain evidence="3">100111</strain>
    </source>
</reference>
<dbReference type="PIRSF" id="PIRSF037290">
    <property type="entry name" value="UCP037290"/>
    <property type="match status" value="1"/>
</dbReference>
<protein>
    <submittedName>
        <fullName evidence="2">DNA lesion error-prone repair protein ImuA</fullName>
    </submittedName>
</protein>
<evidence type="ECO:0000313" key="2">
    <source>
        <dbReference type="EMBL" id="ATD67714.1"/>
    </source>
</evidence>
<organism evidence="2 3">
    <name type="scientific">Luteimonas chenhongjianii</name>
    <dbReference type="NCBI Taxonomy" id="2006110"/>
    <lineage>
        <taxon>Bacteria</taxon>
        <taxon>Pseudomonadati</taxon>
        <taxon>Pseudomonadota</taxon>
        <taxon>Gammaproteobacteria</taxon>
        <taxon>Lysobacterales</taxon>
        <taxon>Lysobacteraceae</taxon>
        <taxon>Luteimonas</taxon>
    </lineage>
</organism>
<dbReference type="InterPro" id="IPR027417">
    <property type="entry name" value="P-loop_NTPase"/>
</dbReference>
<accession>A0A290XEY8</accession>
<keyword evidence="3" id="KW-1185">Reference proteome</keyword>
<dbReference type="RefSeq" id="WP_096298399.1">
    <property type="nucleotide sequence ID" value="NZ_CP023406.1"/>
</dbReference>
<dbReference type="Gene3D" id="3.40.50.300">
    <property type="entry name" value="P-loop containing nucleotide triphosphate hydrolases"/>
    <property type="match status" value="1"/>
</dbReference>
<dbReference type="InterPro" id="IPR017166">
    <property type="entry name" value="UCP037290"/>
</dbReference>
<dbReference type="OrthoDB" id="9811176at2"/>
<evidence type="ECO:0000313" key="3">
    <source>
        <dbReference type="Proteomes" id="UP000218968"/>
    </source>
</evidence>
<dbReference type="AlphaFoldDB" id="A0A290XEY8"/>
<dbReference type="EMBL" id="CP023406">
    <property type="protein sequence ID" value="ATD67714.1"/>
    <property type="molecule type" value="Genomic_DNA"/>
</dbReference>